<reference evidence="1" key="1">
    <citation type="submission" date="2022-11" db="EMBL/GenBank/DDBJ databases">
        <authorList>
            <person name="Petersen C."/>
        </authorList>
    </citation>
    <scope>NUCLEOTIDE SEQUENCE</scope>
    <source>
        <strain evidence="1">IBT 29864</strain>
    </source>
</reference>
<dbReference type="EMBL" id="JAPZBS010000001">
    <property type="protein sequence ID" value="KAJ5389610.1"/>
    <property type="molecule type" value="Genomic_DNA"/>
</dbReference>
<organism evidence="1 2">
    <name type="scientific">Penicillium cataractarum</name>
    <dbReference type="NCBI Taxonomy" id="2100454"/>
    <lineage>
        <taxon>Eukaryota</taxon>
        <taxon>Fungi</taxon>
        <taxon>Dikarya</taxon>
        <taxon>Ascomycota</taxon>
        <taxon>Pezizomycotina</taxon>
        <taxon>Eurotiomycetes</taxon>
        <taxon>Eurotiomycetidae</taxon>
        <taxon>Eurotiales</taxon>
        <taxon>Aspergillaceae</taxon>
        <taxon>Penicillium</taxon>
    </lineage>
</organism>
<dbReference type="GeneID" id="81432786"/>
<evidence type="ECO:0000313" key="2">
    <source>
        <dbReference type="Proteomes" id="UP001147782"/>
    </source>
</evidence>
<dbReference type="AlphaFoldDB" id="A0A9W9VUR4"/>
<protein>
    <submittedName>
        <fullName evidence="1">Uncharacterized protein</fullName>
    </submittedName>
</protein>
<dbReference type="RefSeq" id="XP_056560338.1">
    <property type="nucleotide sequence ID" value="XM_056693609.1"/>
</dbReference>
<accession>A0A9W9VUR4</accession>
<name>A0A9W9VUR4_9EURO</name>
<sequence>MRNAVCPPQSVSPADLSALLQLSRRQFLPSIGFIHYPAALVLRFPQLVQLSRCFTSCTSDGLRDARFGDQALYLGASRYAHEAQTNPALAW</sequence>
<dbReference type="Proteomes" id="UP001147782">
    <property type="component" value="Unassembled WGS sequence"/>
</dbReference>
<gene>
    <name evidence="1" type="ORF">N7496_000678</name>
</gene>
<proteinExistence type="predicted"/>
<comment type="caution">
    <text evidence="1">The sequence shown here is derived from an EMBL/GenBank/DDBJ whole genome shotgun (WGS) entry which is preliminary data.</text>
</comment>
<reference evidence="1" key="2">
    <citation type="journal article" date="2023" name="IMA Fungus">
        <title>Comparative genomic study of the Penicillium genus elucidates a diverse pangenome and 15 lateral gene transfer events.</title>
        <authorList>
            <person name="Petersen C."/>
            <person name="Sorensen T."/>
            <person name="Nielsen M.R."/>
            <person name="Sondergaard T.E."/>
            <person name="Sorensen J.L."/>
            <person name="Fitzpatrick D.A."/>
            <person name="Frisvad J.C."/>
            <person name="Nielsen K.L."/>
        </authorList>
    </citation>
    <scope>NUCLEOTIDE SEQUENCE</scope>
    <source>
        <strain evidence="1">IBT 29864</strain>
    </source>
</reference>
<evidence type="ECO:0000313" key="1">
    <source>
        <dbReference type="EMBL" id="KAJ5389610.1"/>
    </source>
</evidence>
<keyword evidence="2" id="KW-1185">Reference proteome</keyword>